<organism evidence="7 8">
    <name type="scientific">Biomphalaria glabrata</name>
    <name type="common">Bloodfluke planorb</name>
    <name type="synonym">Freshwater snail</name>
    <dbReference type="NCBI Taxonomy" id="6526"/>
    <lineage>
        <taxon>Eukaryota</taxon>
        <taxon>Metazoa</taxon>
        <taxon>Spiralia</taxon>
        <taxon>Lophotrochozoa</taxon>
        <taxon>Mollusca</taxon>
        <taxon>Gastropoda</taxon>
        <taxon>Heterobranchia</taxon>
        <taxon>Euthyneura</taxon>
        <taxon>Panpulmonata</taxon>
        <taxon>Hygrophila</taxon>
        <taxon>Lymnaeoidea</taxon>
        <taxon>Planorbidae</taxon>
        <taxon>Biomphalaria</taxon>
    </lineage>
</organism>
<evidence type="ECO:0000313" key="7">
    <source>
        <dbReference type="Proteomes" id="UP001165740"/>
    </source>
</evidence>
<keyword evidence="2 5" id="KW-0812">Transmembrane</keyword>
<evidence type="ECO:0000256" key="2">
    <source>
        <dbReference type="ARBA" id="ARBA00022692"/>
    </source>
</evidence>
<evidence type="ECO:0000313" key="8">
    <source>
        <dbReference type="RefSeq" id="XP_013078845.2"/>
    </source>
</evidence>
<accession>A0A9U8E9U7</accession>
<dbReference type="RefSeq" id="XP_013078845.2">
    <property type="nucleotide sequence ID" value="XM_013223391.2"/>
</dbReference>
<dbReference type="InterPro" id="IPR053231">
    <property type="entry name" value="GPCR_LN-TM7"/>
</dbReference>
<evidence type="ECO:0000256" key="4">
    <source>
        <dbReference type="ARBA" id="ARBA00023136"/>
    </source>
</evidence>
<feature type="transmembrane region" description="Helical" evidence="5">
    <location>
        <begin position="422"/>
        <end position="443"/>
    </location>
</feature>
<evidence type="ECO:0000259" key="6">
    <source>
        <dbReference type="PROSITE" id="PS50261"/>
    </source>
</evidence>
<dbReference type="Proteomes" id="UP001165740">
    <property type="component" value="Chromosome 2"/>
</dbReference>
<sequence>MCLDNLVSLDQRSLYQMLVNIRSQGQDSDSNYGLSNCSDTNWDALNGECLELRCSPGKTLKAGTCTSIFQDIKGLVYRVRALLVFTDNDCASKYLTNSILLDLAELQIKQDISTRSDGYIYEVGVAQEWNRTVTDRATPVLWADIYVLASRLLTRDSFENIALDIFFGSRYKLGGNTFVYYNLLTEAISSFTNTSGLKRGNIGVDKAYIDFLILGLKHSLTLSSTLTCSFLTFQQTNFTVQWNKFNEVENILVTLDVGGTKLNISNMSDFNSMEVTRNNELHVCAKILDKYVKKSRESRNVNRPMNEALNILTYACMGASELCLLLTLVTYLAFPELRTVPGINNMFLSLSLLLAQLALILASNSYGPSTLCTCIGIVTHFLWLWHFTWSFLCSLHMFRVFTAKIPSHVTKDDNFWLRLLKLTSVSLLGPVLIVISVVVYSYVTSKTIGYGQYLCYLDSPSSIGVSVVAPVCLVSFCNLIFLAITIASIHQVNALLTFVSVKIDQYHNLVLYVKLSSVTGAFWIVTIVAEVGDIDVLRILAILFNGLQGVSIFISYICNPRVYHLYFKRSPQQTSSAPPTTETLD</sequence>
<dbReference type="OrthoDB" id="10051649at2759"/>
<keyword evidence="4 5" id="KW-0472">Membrane</keyword>
<feature type="domain" description="G-protein coupled receptors family 2 profile 2" evidence="6">
    <location>
        <begin position="309"/>
        <end position="560"/>
    </location>
</feature>
<reference evidence="8" key="1">
    <citation type="submission" date="2025-08" db="UniProtKB">
        <authorList>
            <consortium name="RefSeq"/>
        </authorList>
    </citation>
    <scope>IDENTIFICATION</scope>
</reference>
<feature type="transmembrane region" description="Helical" evidence="5">
    <location>
        <begin position="463"/>
        <end position="489"/>
    </location>
</feature>
<feature type="transmembrane region" description="Helical" evidence="5">
    <location>
        <begin position="383"/>
        <end position="401"/>
    </location>
</feature>
<proteinExistence type="predicted"/>
<keyword evidence="7" id="KW-1185">Reference proteome</keyword>
<dbReference type="GO" id="GO:0016020">
    <property type="term" value="C:membrane"/>
    <property type="evidence" value="ECO:0007669"/>
    <property type="project" value="UniProtKB-SubCell"/>
</dbReference>
<dbReference type="PROSITE" id="PS50261">
    <property type="entry name" value="G_PROTEIN_RECEP_F2_4"/>
    <property type="match status" value="1"/>
</dbReference>
<dbReference type="AlphaFoldDB" id="A0A9U8E9U7"/>
<comment type="subcellular location">
    <subcellularLocation>
        <location evidence="1">Membrane</location>
        <topology evidence="1">Multi-pass membrane protein</topology>
    </subcellularLocation>
</comment>
<dbReference type="KEGG" id="bgt:106064767"/>
<feature type="transmembrane region" description="Helical" evidence="5">
    <location>
        <begin position="509"/>
        <end position="531"/>
    </location>
</feature>
<gene>
    <name evidence="8" type="primary">LOC106064767</name>
</gene>
<dbReference type="Gene3D" id="1.20.1070.10">
    <property type="entry name" value="Rhodopsin 7-helix transmembrane proteins"/>
    <property type="match status" value="1"/>
</dbReference>
<dbReference type="GO" id="GO:0004930">
    <property type="term" value="F:G protein-coupled receptor activity"/>
    <property type="evidence" value="ECO:0007669"/>
    <property type="project" value="InterPro"/>
</dbReference>
<feature type="transmembrane region" description="Helical" evidence="5">
    <location>
        <begin position="311"/>
        <end position="334"/>
    </location>
</feature>
<keyword evidence="3 5" id="KW-1133">Transmembrane helix</keyword>
<feature type="transmembrane region" description="Helical" evidence="5">
    <location>
        <begin position="346"/>
        <end position="363"/>
    </location>
</feature>
<evidence type="ECO:0000256" key="5">
    <source>
        <dbReference type="SAM" id="Phobius"/>
    </source>
</evidence>
<dbReference type="Pfam" id="PF00002">
    <property type="entry name" value="7tm_2"/>
    <property type="match status" value="1"/>
</dbReference>
<evidence type="ECO:0000256" key="3">
    <source>
        <dbReference type="ARBA" id="ARBA00022989"/>
    </source>
</evidence>
<feature type="transmembrane region" description="Helical" evidence="5">
    <location>
        <begin position="537"/>
        <end position="559"/>
    </location>
</feature>
<dbReference type="GO" id="GO:0007166">
    <property type="term" value="P:cell surface receptor signaling pathway"/>
    <property type="evidence" value="ECO:0007669"/>
    <property type="project" value="InterPro"/>
</dbReference>
<dbReference type="InterPro" id="IPR017981">
    <property type="entry name" value="GPCR_2-like_7TM"/>
</dbReference>
<name>A0A9U8E9U7_BIOGL</name>
<evidence type="ECO:0000256" key="1">
    <source>
        <dbReference type="ARBA" id="ARBA00004141"/>
    </source>
</evidence>
<dbReference type="InterPro" id="IPR000832">
    <property type="entry name" value="GPCR_2_secretin-like"/>
</dbReference>
<dbReference type="GeneID" id="106064767"/>
<dbReference type="PANTHER" id="PTHR45902:SF1">
    <property type="entry name" value="LATROPHILIN RECEPTOR-LIKE PROTEIN A"/>
    <property type="match status" value="1"/>
</dbReference>
<dbReference type="PANTHER" id="PTHR45902">
    <property type="entry name" value="LATROPHILIN RECEPTOR-LIKE PROTEIN A"/>
    <property type="match status" value="1"/>
</dbReference>
<protein>
    <submittedName>
        <fullName evidence="8">Adhesion G protein-coupled receptor E3-like</fullName>
    </submittedName>
</protein>